<evidence type="ECO:0000256" key="2">
    <source>
        <dbReference type="ARBA" id="ARBA00022692"/>
    </source>
</evidence>
<dbReference type="GO" id="GO:0016020">
    <property type="term" value="C:membrane"/>
    <property type="evidence" value="ECO:0007669"/>
    <property type="project" value="UniProtKB-SubCell"/>
</dbReference>
<feature type="transmembrane region" description="Helical" evidence="5">
    <location>
        <begin position="89"/>
        <end position="113"/>
    </location>
</feature>
<dbReference type="AlphaFoldDB" id="A0A834R113"/>
<evidence type="ECO:0000313" key="7">
    <source>
        <dbReference type="EnsemblMetazoa" id="KAF7488290.1"/>
    </source>
</evidence>
<reference evidence="6" key="2">
    <citation type="submission" date="2020-01" db="EMBL/GenBank/DDBJ databases">
        <authorList>
            <person name="Korhonen P.K.K."/>
            <person name="Guangxu M.G."/>
            <person name="Wang T.W."/>
            <person name="Stroehlein A.J.S."/>
            <person name="Young N.D."/>
            <person name="Ang C.-S.A."/>
            <person name="Fernando D.W.F."/>
            <person name="Lu H.L."/>
            <person name="Taylor S.T."/>
            <person name="Ehtesham M.E.M."/>
            <person name="Najaraj S.H.N."/>
            <person name="Harsha G.H.G."/>
            <person name="Madugundu A.M."/>
            <person name="Renuse S.R."/>
            <person name="Holt D.H."/>
            <person name="Pandey A.P."/>
            <person name="Papenfuss A.P."/>
            <person name="Gasser R.B.G."/>
            <person name="Fischer K.F."/>
        </authorList>
    </citation>
    <scope>NUCLEOTIDE SEQUENCE</scope>
    <source>
        <strain evidence="6">SSS_KF_BRIS2020</strain>
    </source>
</reference>
<evidence type="ECO:0000256" key="5">
    <source>
        <dbReference type="SAM" id="Phobius"/>
    </source>
</evidence>
<dbReference type="Gene3D" id="1.10.1450.10">
    <property type="entry name" value="Tetraspanin"/>
    <property type="match status" value="1"/>
</dbReference>
<dbReference type="InterPro" id="IPR018499">
    <property type="entry name" value="Tetraspanin/Peripherin"/>
</dbReference>
<reference evidence="7" key="3">
    <citation type="submission" date="2022-06" db="UniProtKB">
        <authorList>
            <consortium name="EnsemblMetazoa"/>
        </authorList>
    </citation>
    <scope>IDENTIFICATION</scope>
</reference>
<evidence type="ECO:0000256" key="4">
    <source>
        <dbReference type="ARBA" id="ARBA00023136"/>
    </source>
</evidence>
<dbReference type="PANTHER" id="PTHR19282">
    <property type="entry name" value="TETRASPANIN"/>
    <property type="match status" value="1"/>
</dbReference>
<keyword evidence="2 5" id="KW-0812">Transmembrane</keyword>
<keyword evidence="4 5" id="KW-0472">Membrane</keyword>
<evidence type="ECO:0000256" key="3">
    <source>
        <dbReference type="ARBA" id="ARBA00022989"/>
    </source>
</evidence>
<dbReference type="InterPro" id="IPR008952">
    <property type="entry name" value="Tetraspanin_EC2_sf"/>
</dbReference>
<keyword evidence="8" id="KW-1185">Reference proteome</keyword>
<dbReference type="EnsemblMetazoa" id="SSS_8388s_mrna">
    <property type="protein sequence ID" value="KAF7488290.1"/>
    <property type="gene ID" value="SSS_8388"/>
</dbReference>
<dbReference type="SUPFAM" id="SSF48652">
    <property type="entry name" value="Tetraspanin"/>
    <property type="match status" value="1"/>
</dbReference>
<evidence type="ECO:0000313" key="8">
    <source>
        <dbReference type="Proteomes" id="UP000070412"/>
    </source>
</evidence>
<keyword evidence="3 5" id="KW-1133">Transmembrane helix</keyword>
<proteinExistence type="predicted"/>
<organism evidence="6">
    <name type="scientific">Sarcoptes scabiei</name>
    <name type="common">Itch mite</name>
    <name type="synonym">Acarus scabiei</name>
    <dbReference type="NCBI Taxonomy" id="52283"/>
    <lineage>
        <taxon>Eukaryota</taxon>
        <taxon>Metazoa</taxon>
        <taxon>Ecdysozoa</taxon>
        <taxon>Arthropoda</taxon>
        <taxon>Chelicerata</taxon>
        <taxon>Arachnida</taxon>
        <taxon>Acari</taxon>
        <taxon>Acariformes</taxon>
        <taxon>Sarcoptiformes</taxon>
        <taxon>Astigmata</taxon>
        <taxon>Psoroptidia</taxon>
        <taxon>Sarcoptoidea</taxon>
        <taxon>Sarcoptidae</taxon>
        <taxon>Sarcoptinae</taxon>
        <taxon>Sarcoptes</taxon>
    </lineage>
</organism>
<feature type="transmembrane region" description="Helical" evidence="5">
    <location>
        <begin position="46"/>
        <end position="77"/>
    </location>
</feature>
<evidence type="ECO:0000256" key="1">
    <source>
        <dbReference type="ARBA" id="ARBA00004141"/>
    </source>
</evidence>
<dbReference type="Pfam" id="PF00335">
    <property type="entry name" value="Tetraspanin"/>
    <property type="match status" value="1"/>
</dbReference>
<feature type="transmembrane region" description="Helical" evidence="5">
    <location>
        <begin position="12"/>
        <end position="34"/>
    </location>
</feature>
<evidence type="ECO:0008006" key="9">
    <source>
        <dbReference type="Google" id="ProtNLM"/>
    </source>
</evidence>
<dbReference type="Proteomes" id="UP000070412">
    <property type="component" value="Unassembled WGS sequence"/>
</dbReference>
<comment type="subcellular location">
    <subcellularLocation>
        <location evidence="1">Membrane</location>
        <topology evidence="1">Multi-pass membrane protein</topology>
    </subcellularLocation>
</comment>
<evidence type="ECO:0000313" key="6">
    <source>
        <dbReference type="EMBL" id="KAF7488290.1"/>
    </source>
</evidence>
<feature type="transmembrane region" description="Helical" evidence="5">
    <location>
        <begin position="221"/>
        <end position="244"/>
    </location>
</feature>
<sequence>MASCHGSLAKALLCTLNVIFLLIAIVIIMFGFKMQMHPSFSQQEDYLLFGLLSTGFLPFSMIIFGFFIAIVSTLGFSGAVCESKFILNVYVYFVSVYSIILLLTAVAVFMFNFQMIVYFRNLFHKFQLLSRDERKSTPVFIIHNFQNFFDCCGLENPMDWFNQNFGNKTLYEELPISCCNQMDIPNSLSMEEKDLFRTCPASKISKQDGCFSPKQISRYKILVQMFFTILILLLALSLSLACCIDRDRKLQIARTINMQFASHLSNCHQTVSATTDCVRLRDTRPITKAEVLDMNMAMKNVPSQSFDRFAPNSIIHRNIDPSGLNDNSTAF</sequence>
<dbReference type="OrthoDB" id="5982705at2759"/>
<gene>
    <name evidence="6" type="ORF">SSS_8388</name>
</gene>
<reference evidence="8" key="1">
    <citation type="journal article" date="2020" name="PLoS Negl. Trop. Dis.">
        <title>High-quality nuclear genome for Sarcoptes scabiei-A critical resource for a neglected parasite.</title>
        <authorList>
            <person name="Korhonen P.K."/>
            <person name="Gasser R.B."/>
            <person name="Ma G."/>
            <person name="Wang T."/>
            <person name="Stroehlein A.J."/>
            <person name="Young N.D."/>
            <person name="Ang C.S."/>
            <person name="Fernando D.D."/>
            <person name="Lu H.C."/>
            <person name="Taylor S."/>
            <person name="Reynolds S.L."/>
            <person name="Mofiz E."/>
            <person name="Najaraj S.H."/>
            <person name="Gowda H."/>
            <person name="Madugundu A."/>
            <person name="Renuse S."/>
            <person name="Holt D."/>
            <person name="Pandey A."/>
            <person name="Papenfuss A.T."/>
            <person name="Fischer K."/>
        </authorList>
    </citation>
    <scope>NUCLEOTIDE SEQUENCE [LARGE SCALE GENOMIC DNA]</scope>
</reference>
<accession>A0A834R113</accession>
<protein>
    <recommendedName>
        <fullName evidence="9">Tetraspanin</fullName>
    </recommendedName>
</protein>
<dbReference type="EMBL" id="WVUK01000066">
    <property type="protein sequence ID" value="KAF7488290.1"/>
    <property type="molecule type" value="Genomic_DNA"/>
</dbReference>
<name>A0A834R113_SARSC</name>